<feature type="compositionally biased region" description="Polar residues" evidence="1">
    <location>
        <begin position="172"/>
        <end position="193"/>
    </location>
</feature>
<protein>
    <submittedName>
        <fullName evidence="2">Uncharacterized protein</fullName>
    </submittedName>
</protein>
<evidence type="ECO:0000313" key="2">
    <source>
        <dbReference type="EMBL" id="CAD9974961.1"/>
    </source>
</evidence>
<evidence type="ECO:0000256" key="1">
    <source>
        <dbReference type="SAM" id="MobiDB-lite"/>
    </source>
</evidence>
<sequence>MRKLLRENLFKKRQPQKEVKGPKPPKVYEYESFRISIYDTNPAKPSSPKASFSSKPSTPKASFSSKPSTPRASLSSKQQTSIIKKDVDKPSITTGTTERSSAGSNSLAEKPIVVTMTEEDDESIAESIPREISFTGSPQRAVPSPMDHVVYPHMLSKTRSFLKKKKKKKEQSPTTAEQDEIPSSLTEVSTFSYSLTVVDSESSDDLSETSSESSSMASELEGRDDLNNINQSSITKSKISSRKSPKKQPRGNRGGAREWQEGCTSTAHMLTEGASAVLTLIAMTERDLRDDVDVGCAGSIGPGGPFGVFTQRCLTDTTA</sequence>
<reference evidence="2" key="1">
    <citation type="submission" date="2021-01" db="EMBL/GenBank/DDBJ databases">
        <authorList>
            <person name="Corre E."/>
            <person name="Pelletier E."/>
            <person name="Niang G."/>
            <person name="Scheremetjew M."/>
            <person name="Finn R."/>
            <person name="Kale V."/>
            <person name="Holt S."/>
            <person name="Cochrane G."/>
            <person name="Meng A."/>
            <person name="Brown T."/>
            <person name="Cohen L."/>
        </authorList>
    </citation>
    <scope>NUCLEOTIDE SEQUENCE</scope>
    <source>
        <strain evidence="2">CCMP125</strain>
    </source>
</reference>
<dbReference type="EMBL" id="HBHT01023949">
    <property type="protein sequence ID" value="CAD9974961.1"/>
    <property type="molecule type" value="Transcribed_RNA"/>
</dbReference>
<gene>
    <name evidence="2" type="ORF">APAL1065_LOCUS16081</name>
</gene>
<accession>A0A7S2YG08</accession>
<feature type="region of interest" description="Disordered" evidence="1">
    <location>
        <begin position="1"/>
        <end position="26"/>
    </location>
</feature>
<feature type="compositionally biased region" description="Low complexity" evidence="1">
    <location>
        <begin position="42"/>
        <end position="70"/>
    </location>
</feature>
<feature type="compositionally biased region" description="Polar residues" evidence="1">
    <location>
        <begin position="91"/>
        <end position="107"/>
    </location>
</feature>
<feature type="region of interest" description="Disordered" evidence="1">
    <location>
        <begin position="159"/>
        <end position="259"/>
    </location>
</feature>
<dbReference type="AlphaFoldDB" id="A0A7S2YG08"/>
<feature type="compositionally biased region" description="Polar residues" evidence="1">
    <location>
        <begin position="71"/>
        <end position="82"/>
    </location>
</feature>
<feature type="region of interest" description="Disordered" evidence="1">
    <location>
        <begin position="39"/>
        <end position="125"/>
    </location>
</feature>
<proteinExistence type="predicted"/>
<name>A0A7S2YG08_9STRA</name>
<feature type="compositionally biased region" description="Basic residues" evidence="1">
    <location>
        <begin position="160"/>
        <end position="169"/>
    </location>
</feature>
<feature type="compositionally biased region" description="Basic residues" evidence="1">
    <location>
        <begin position="239"/>
        <end position="250"/>
    </location>
</feature>
<organism evidence="2">
    <name type="scientific">Entomoneis paludosa</name>
    <dbReference type="NCBI Taxonomy" id="265537"/>
    <lineage>
        <taxon>Eukaryota</taxon>
        <taxon>Sar</taxon>
        <taxon>Stramenopiles</taxon>
        <taxon>Ochrophyta</taxon>
        <taxon>Bacillariophyta</taxon>
        <taxon>Bacillariophyceae</taxon>
        <taxon>Bacillariophycidae</taxon>
        <taxon>Entomoneidaceae</taxon>
        <taxon>Entomoneis</taxon>
    </lineage>
</organism>